<name>A0A975TDC5_9NOST</name>
<dbReference type="Proteomes" id="UP000683511">
    <property type="component" value="Chromosome"/>
</dbReference>
<dbReference type="GO" id="GO:0003676">
    <property type="term" value="F:nucleic acid binding"/>
    <property type="evidence" value="ECO:0007669"/>
    <property type="project" value="InterPro"/>
</dbReference>
<accession>A0A975TDC5</accession>
<dbReference type="InterPro" id="IPR038717">
    <property type="entry name" value="Tc1-like_DDE_dom"/>
</dbReference>
<dbReference type="AlphaFoldDB" id="A0A975TDC5"/>
<reference evidence="2" key="1">
    <citation type="submission" date="2017-04" db="EMBL/GenBank/DDBJ databases">
        <title>Genome deletions in a multicellular cyanobacterial endosymbiont for morphological adaptation in marine diatoms.</title>
        <authorList>
            <person name="Wang Y."/>
            <person name="Gao H."/>
            <person name="Li R."/>
            <person name="Xu X."/>
        </authorList>
    </citation>
    <scope>NUCLEOTIDE SEQUENCE</scope>
    <source>
        <strain evidence="2">FACHB 800</strain>
    </source>
</reference>
<evidence type="ECO:0000259" key="1">
    <source>
        <dbReference type="Pfam" id="PF13358"/>
    </source>
</evidence>
<dbReference type="PANTHER" id="PTHR46564:SF1">
    <property type="entry name" value="TRANSPOSASE"/>
    <property type="match status" value="1"/>
</dbReference>
<dbReference type="InterPro" id="IPR047655">
    <property type="entry name" value="Transpos_IS630-like"/>
</dbReference>
<dbReference type="Gene3D" id="3.30.420.10">
    <property type="entry name" value="Ribonuclease H-like superfamily/Ribonuclease H"/>
    <property type="match status" value="1"/>
</dbReference>
<proteinExistence type="predicted"/>
<evidence type="ECO:0000313" key="2">
    <source>
        <dbReference type="EMBL" id="QXE25856.1"/>
    </source>
</evidence>
<gene>
    <name evidence="2" type="ORF">B6N60_04576</name>
</gene>
<dbReference type="NCBIfam" id="NF033545">
    <property type="entry name" value="transpos_IS630"/>
    <property type="match status" value="1"/>
</dbReference>
<dbReference type="InterPro" id="IPR036397">
    <property type="entry name" value="RNaseH_sf"/>
</dbReference>
<dbReference type="KEGG" id="rsin:B6N60_04576"/>
<dbReference type="EMBL" id="CP021056">
    <property type="protein sequence ID" value="QXE25856.1"/>
    <property type="molecule type" value="Genomic_DNA"/>
</dbReference>
<evidence type="ECO:0000313" key="3">
    <source>
        <dbReference type="Proteomes" id="UP000683511"/>
    </source>
</evidence>
<dbReference type="Pfam" id="PF13358">
    <property type="entry name" value="DDE_3"/>
    <property type="match status" value="1"/>
</dbReference>
<dbReference type="PANTHER" id="PTHR46564">
    <property type="entry name" value="TRANSPOSASE"/>
    <property type="match status" value="1"/>
</dbReference>
<keyword evidence="3" id="KW-1185">Reference proteome</keyword>
<sequence>MDERDNYGYGYSPTGERFYDLKSGRRQGRINMIAGYRDHQLIAPFTIEGACNRTVFETWLETCLIPVLRPGEWVIVDNATFHHVGRIAQLIHDAGCELVYLPPYSPDLNRIEKRWAWLKSRIRKQLHNWDHLRDAIEFVLKQAAS</sequence>
<protein>
    <recommendedName>
        <fullName evidence="1">Tc1-like transposase DDE domain-containing protein</fullName>
    </recommendedName>
</protein>
<feature type="domain" description="Tc1-like transposase DDE" evidence="1">
    <location>
        <begin position="3"/>
        <end position="125"/>
    </location>
</feature>
<organism evidence="2 3">
    <name type="scientific">Richelia sinica FACHB-800</name>
    <dbReference type="NCBI Taxonomy" id="1357546"/>
    <lineage>
        <taxon>Bacteria</taxon>
        <taxon>Bacillati</taxon>
        <taxon>Cyanobacteriota</taxon>
        <taxon>Cyanophyceae</taxon>
        <taxon>Nostocales</taxon>
        <taxon>Nostocaceae</taxon>
        <taxon>Richelia</taxon>
    </lineage>
</organism>